<evidence type="ECO:0000256" key="3">
    <source>
        <dbReference type="SAM" id="Phobius"/>
    </source>
</evidence>
<feature type="repeat" description="TNFR-Cys" evidence="2">
    <location>
        <begin position="97"/>
        <end position="135"/>
    </location>
</feature>
<evidence type="ECO:0000256" key="1">
    <source>
        <dbReference type="ARBA" id="ARBA00022737"/>
    </source>
</evidence>
<dbReference type="InterPro" id="IPR001368">
    <property type="entry name" value="TNFR/NGFR_Cys_rich_reg"/>
</dbReference>
<feature type="domain" description="TNFR-Cys" evidence="4">
    <location>
        <begin position="53"/>
        <end position="95"/>
    </location>
</feature>
<dbReference type="Pfam" id="PF00020">
    <property type="entry name" value="TNFR_c6"/>
    <property type="match status" value="4"/>
</dbReference>
<feature type="repeat" description="TNFR-Cys" evidence="2">
    <location>
        <begin position="137"/>
        <end position="175"/>
    </location>
</feature>
<reference evidence="5 6" key="1">
    <citation type="submission" date="2022-12" db="EMBL/GenBank/DDBJ databases">
        <title>Chromosome-level genome of Tegillarca granosa.</title>
        <authorList>
            <person name="Kim J."/>
        </authorList>
    </citation>
    <scope>NUCLEOTIDE SEQUENCE [LARGE SCALE GENOMIC DNA]</scope>
    <source>
        <strain evidence="5">Teg-2019</strain>
        <tissue evidence="5">Adductor muscle</tissue>
    </source>
</reference>
<dbReference type="PANTHER" id="PTHR14224:SF37">
    <property type="entry name" value="LEUCINE-RICH REPEAT-CONTAINING PROTEIN 14"/>
    <property type="match status" value="1"/>
</dbReference>
<dbReference type="SUPFAM" id="SSF57586">
    <property type="entry name" value="TNF receptor-like"/>
    <property type="match status" value="2"/>
</dbReference>
<evidence type="ECO:0000313" key="5">
    <source>
        <dbReference type="EMBL" id="KAJ8322251.1"/>
    </source>
</evidence>
<feature type="disulfide bond" evidence="2">
    <location>
        <begin position="114"/>
        <end position="127"/>
    </location>
</feature>
<keyword evidence="6" id="KW-1185">Reference proteome</keyword>
<comment type="caution">
    <text evidence="5">The sequence shown here is derived from an EMBL/GenBank/DDBJ whole genome shotgun (WGS) entry which is preliminary data.</text>
</comment>
<gene>
    <name evidence="5" type="ORF">KUTeg_000722</name>
</gene>
<dbReference type="PROSITE" id="PS00652">
    <property type="entry name" value="TNFR_NGFR_1"/>
    <property type="match status" value="4"/>
</dbReference>
<organism evidence="5 6">
    <name type="scientific">Tegillarca granosa</name>
    <name type="common">Malaysian cockle</name>
    <name type="synonym">Anadara granosa</name>
    <dbReference type="NCBI Taxonomy" id="220873"/>
    <lineage>
        <taxon>Eukaryota</taxon>
        <taxon>Metazoa</taxon>
        <taxon>Spiralia</taxon>
        <taxon>Lophotrochozoa</taxon>
        <taxon>Mollusca</taxon>
        <taxon>Bivalvia</taxon>
        <taxon>Autobranchia</taxon>
        <taxon>Pteriomorphia</taxon>
        <taxon>Arcoida</taxon>
        <taxon>Arcoidea</taxon>
        <taxon>Arcidae</taxon>
        <taxon>Tegillarca</taxon>
    </lineage>
</organism>
<feature type="disulfide bond" evidence="2">
    <location>
        <begin position="117"/>
        <end position="135"/>
    </location>
</feature>
<comment type="caution">
    <text evidence="2">Lacks conserved residue(s) required for the propagation of feature annotation.</text>
</comment>
<dbReference type="SMART" id="SM00208">
    <property type="entry name" value="TNFR"/>
    <property type="match status" value="4"/>
</dbReference>
<proteinExistence type="predicted"/>
<feature type="disulfide bond" evidence="2">
    <location>
        <begin position="154"/>
        <end position="167"/>
    </location>
</feature>
<feature type="disulfide bond" evidence="2">
    <location>
        <begin position="196"/>
        <end position="209"/>
    </location>
</feature>
<dbReference type="PANTHER" id="PTHR14224">
    <property type="entry name" value="SIMILAR TO PREFERENTIALLY EXPRESSED ANTIGEN IN MELANOMA-LIKE 3"/>
    <property type="match status" value="1"/>
</dbReference>
<dbReference type="Gene3D" id="2.10.50.10">
    <property type="entry name" value="Tumor Necrosis Factor Receptor, subunit A, domain 2"/>
    <property type="match status" value="3"/>
</dbReference>
<feature type="domain" description="TNFR-Cys" evidence="4">
    <location>
        <begin position="177"/>
        <end position="217"/>
    </location>
</feature>
<dbReference type="Proteomes" id="UP001217089">
    <property type="component" value="Unassembled WGS sequence"/>
</dbReference>
<dbReference type="Gene3D" id="3.80.10.10">
    <property type="entry name" value="Ribonuclease Inhibitor"/>
    <property type="match status" value="1"/>
</dbReference>
<feature type="disulfide bond" evidence="2">
    <location>
        <begin position="157"/>
        <end position="175"/>
    </location>
</feature>
<evidence type="ECO:0000256" key="2">
    <source>
        <dbReference type="PROSITE-ProRule" id="PRU00206"/>
    </source>
</evidence>
<feature type="transmembrane region" description="Helical" evidence="3">
    <location>
        <begin position="299"/>
        <end position="319"/>
    </location>
</feature>
<keyword evidence="2" id="KW-1015">Disulfide bond</keyword>
<keyword evidence="3" id="KW-0472">Membrane</keyword>
<feature type="disulfide bond" evidence="2">
    <location>
        <begin position="178"/>
        <end position="193"/>
    </location>
</feature>
<protein>
    <recommendedName>
        <fullName evidence="4">TNFR-Cys domain-containing protein</fullName>
    </recommendedName>
</protein>
<evidence type="ECO:0000259" key="4">
    <source>
        <dbReference type="PROSITE" id="PS50050"/>
    </source>
</evidence>
<feature type="disulfide bond" evidence="2">
    <location>
        <begin position="199"/>
        <end position="217"/>
    </location>
</feature>
<name>A0ABQ9FYC6_TEGGR</name>
<accession>A0ABQ9FYC6</accession>
<sequence length="1080" mass="123214">MCKNFQRNIDDWSHKKNFCCFMQTIRKKISQILRQNLVVLDLNQKAASVFSRNCNYSIEYRITNKYGDEYCMPCSTCRPGTGMMKPCSKDHNIICSKCTNGTFSHGGHKPCKPCRRCTGHFHTARACTPHRNSHCKACKPGRYFEPKRLKCKKCQICPPGTYIKRKCSPLHDTECAACPLGTFSNEYNLSPFCKICTRCQPLEEIRQVCNKTHNSVCGNCKTGFFRLESTLRCAQCSDCYPENPGFTFPIPECVRTVNNSRYTCMPMMRPPFHSILMQGHERASEYKTITEENNERNTLYIVVSVVTLFLFVLVCISLAKATYTEGVRKEYLSTRNFTGNKMFSFVSQSCSDSMLYSSSECSKIAVVKRISKSLQDSSSFWETEAFDNFLNENNTITRYPKSHSSHACEDSSIKKSKINSIEEKTIPSNQQNMISCNDRKTNSTNSCSSNSNAEEYINFSEEGNMNYENDSQTNLNKDGCMEASVKRHVNSSDKEEYSMIFFFAFNIKIIQLDEKYQMENTDIEKNESNTKIVCINLFIKLLNHRLIFLIMCVNTMYRALDKINYNTLTLNKKKIEPSNTREPLTLLELSCIGLNNSLPSYLEEALLQIPAHLAPCLLRTAIEHLQPGAVSIILSNWPLTHFQEVLGEHDKDIFLEEMGFDLVVFHHTFTKLVIQMWPILSLKKSMLKPKKLAKIIAKTAGVESGKLSEEIIPGILNTLLEHEMVKNSQFTIYIPKESVSFTTSNTFFMDYLICNCLRSITPVYIAVSNIYIKIIDLMDILSFTNLMVGEETIDSLAPFIVLRGHDTRDVEGIALKQLEEGVFFIVSADLHKFTNLRALDLSDCNVYLQEGCTRSRTYWRSKMSQTLHCFKHLVKLDLSFNYLLGCLGELLDALNCPLEYLSLRGCDLNEHDLDCLSNSKHAPKLRELNLSKVCQFSIFENDHISPVYLLKSVKHFTSVCILNLAQNNIPDSSVTEFCDTIKVYLKELKSLDLAKNILTDEHLMDLTRTVAGVKSMQLFRLTWGNILEDGHLVIINDNGVNMKKKLSDILCSLGRSDIIIDLVQLTYTIFVGLMDLMDIN</sequence>
<dbReference type="EMBL" id="JARBDR010000018">
    <property type="protein sequence ID" value="KAJ8322251.1"/>
    <property type="molecule type" value="Genomic_DNA"/>
</dbReference>
<feature type="disulfide bond" evidence="2">
    <location>
        <begin position="74"/>
        <end position="87"/>
    </location>
</feature>
<feature type="repeat" description="TNFR-Cys" evidence="2">
    <location>
        <begin position="177"/>
        <end position="217"/>
    </location>
</feature>
<keyword evidence="1" id="KW-0677">Repeat</keyword>
<feature type="domain" description="TNFR-Cys" evidence="4">
    <location>
        <begin position="137"/>
        <end position="175"/>
    </location>
</feature>
<keyword evidence="3" id="KW-0812">Transmembrane</keyword>
<dbReference type="PROSITE" id="PS50050">
    <property type="entry name" value="TNFR_NGFR_2"/>
    <property type="match status" value="4"/>
</dbReference>
<evidence type="ECO:0000313" key="6">
    <source>
        <dbReference type="Proteomes" id="UP001217089"/>
    </source>
</evidence>
<keyword evidence="3" id="KW-1133">Transmembrane helix</keyword>
<dbReference type="SUPFAM" id="SSF52047">
    <property type="entry name" value="RNI-like"/>
    <property type="match status" value="1"/>
</dbReference>
<feature type="disulfide bond" evidence="2">
    <location>
        <begin position="77"/>
        <end position="95"/>
    </location>
</feature>
<feature type="domain" description="TNFR-Cys" evidence="4">
    <location>
        <begin position="97"/>
        <end position="135"/>
    </location>
</feature>
<dbReference type="InterPro" id="IPR032675">
    <property type="entry name" value="LRR_dom_sf"/>
</dbReference>
<dbReference type="InterPro" id="IPR050694">
    <property type="entry name" value="LRRC14/PRAME"/>
</dbReference>
<feature type="repeat" description="TNFR-Cys" evidence="2">
    <location>
        <begin position="53"/>
        <end position="95"/>
    </location>
</feature>